<dbReference type="PANTHER" id="PTHR42953:SF3">
    <property type="entry name" value="HIGH-AFFINITY ZINC UPTAKE SYSTEM PROTEIN ZNUA"/>
    <property type="match status" value="1"/>
</dbReference>
<comment type="similarity">
    <text evidence="1 4">Belongs to the bacterial solute-binding protein 9 family.</text>
</comment>
<dbReference type="EMBL" id="CACVAU010000042">
    <property type="protein sequence ID" value="CAA6812990.1"/>
    <property type="molecule type" value="Genomic_DNA"/>
</dbReference>
<feature type="chain" id="PRO_5028469670" evidence="5">
    <location>
        <begin position="18"/>
        <end position="283"/>
    </location>
</feature>
<dbReference type="Pfam" id="PF01297">
    <property type="entry name" value="ZnuA"/>
    <property type="match status" value="1"/>
</dbReference>
<dbReference type="PANTHER" id="PTHR42953">
    <property type="entry name" value="HIGH-AFFINITY ZINC UPTAKE SYSTEM PROTEIN ZNUA-RELATED"/>
    <property type="match status" value="1"/>
</dbReference>
<protein>
    <submittedName>
        <fullName evidence="6">Zinc ABC transporter, periplasmic-binding protein ZnuA</fullName>
    </submittedName>
</protein>
<keyword evidence="3 5" id="KW-0732">Signal</keyword>
<keyword evidence="2 4" id="KW-0813">Transport</keyword>
<dbReference type="GO" id="GO:0007155">
    <property type="term" value="P:cell adhesion"/>
    <property type="evidence" value="ECO:0007669"/>
    <property type="project" value="InterPro"/>
</dbReference>
<organism evidence="6">
    <name type="scientific">uncultured Sulfurovum sp</name>
    <dbReference type="NCBI Taxonomy" id="269237"/>
    <lineage>
        <taxon>Bacteria</taxon>
        <taxon>Pseudomonadati</taxon>
        <taxon>Campylobacterota</taxon>
        <taxon>Epsilonproteobacteria</taxon>
        <taxon>Campylobacterales</taxon>
        <taxon>Sulfurovaceae</taxon>
        <taxon>Sulfurovum</taxon>
        <taxon>environmental samples</taxon>
    </lineage>
</organism>
<dbReference type="Gene3D" id="3.40.50.1980">
    <property type="entry name" value="Nitrogenase molybdenum iron protein domain"/>
    <property type="match status" value="2"/>
</dbReference>
<evidence type="ECO:0000256" key="4">
    <source>
        <dbReference type="RuleBase" id="RU003512"/>
    </source>
</evidence>
<dbReference type="InterPro" id="IPR050492">
    <property type="entry name" value="Bact_metal-bind_prot9"/>
</dbReference>
<evidence type="ECO:0000313" key="6">
    <source>
        <dbReference type="EMBL" id="CAA6812990.1"/>
    </source>
</evidence>
<name>A0A6S6SWZ5_9BACT</name>
<dbReference type="PRINTS" id="PR00690">
    <property type="entry name" value="ADHESNFAMILY"/>
</dbReference>
<dbReference type="SUPFAM" id="SSF53807">
    <property type="entry name" value="Helical backbone' metal receptor"/>
    <property type="match status" value="1"/>
</dbReference>
<evidence type="ECO:0000256" key="2">
    <source>
        <dbReference type="ARBA" id="ARBA00022448"/>
    </source>
</evidence>
<proteinExistence type="inferred from homology"/>
<evidence type="ECO:0000256" key="5">
    <source>
        <dbReference type="SAM" id="SignalP"/>
    </source>
</evidence>
<dbReference type="InterPro" id="IPR006128">
    <property type="entry name" value="Lipoprotein_PsaA-like"/>
</dbReference>
<dbReference type="GO" id="GO:0046872">
    <property type="term" value="F:metal ion binding"/>
    <property type="evidence" value="ECO:0007669"/>
    <property type="project" value="InterPro"/>
</dbReference>
<sequence length="283" mass="32405">MKKLFTLLFFLTNLSFAQLEVAVSLAPQKVFVEKIGAEHVNVTVIVEEGSSPHDYEPKPSQMKDISKATVYFAIGVEFENVWLYRFQNVNKKLLFVDSTRGMEKYHVKHVCTAHGHNKHTHQKLDPHVWVDPINIKIVAKNIYETLVALDEKNKADYLKNYEAYLKELDALHSEIEEILKGTPEKSTFMVFHPSWGYFAKRYNLTQLPVEIDGKEPKMKALIGIIEQAKKEKVHAIFTQPEFSDKASQNIAKNLNIEVIKASPLALNWAENLKMLAKAIAQKK</sequence>
<evidence type="ECO:0000256" key="1">
    <source>
        <dbReference type="ARBA" id="ARBA00011028"/>
    </source>
</evidence>
<dbReference type="InterPro" id="IPR006127">
    <property type="entry name" value="ZnuA-like"/>
</dbReference>
<evidence type="ECO:0000256" key="3">
    <source>
        <dbReference type="ARBA" id="ARBA00022729"/>
    </source>
</evidence>
<dbReference type="InterPro" id="IPR006129">
    <property type="entry name" value="AdhesinB"/>
</dbReference>
<reference evidence="6" key="1">
    <citation type="submission" date="2020-01" db="EMBL/GenBank/DDBJ databases">
        <authorList>
            <person name="Meier V. D."/>
            <person name="Meier V D."/>
        </authorList>
    </citation>
    <scope>NUCLEOTIDE SEQUENCE</scope>
    <source>
        <strain evidence="6">HLG_WM_MAG_05</strain>
    </source>
</reference>
<gene>
    <name evidence="6" type="ORF">HELGO_WM4143</name>
</gene>
<accession>A0A6S6SWZ5</accession>
<dbReference type="GO" id="GO:0030001">
    <property type="term" value="P:metal ion transport"/>
    <property type="evidence" value="ECO:0007669"/>
    <property type="project" value="InterPro"/>
</dbReference>
<dbReference type="AlphaFoldDB" id="A0A6S6SWZ5"/>
<dbReference type="PRINTS" id="PR00691">
    <property type="entry name" value="ADHESINB"/>
</dbReference>
<feature type="signal peptide" evidence="5">
    <location>
        <begin position="1"/>
        <end position="17"/>
    </location>
</feature>